<protein>
    <submittedName>
        <fullName evidence="1">Aspartyl protease</fullName>
    </submittedName>
</protein>
<dbReference type="Pfam" id="PF13650">
    <property type="entry name" value="Asp_protease_2"/>
    <property type="match status" value="1"/>
</dbReference>
<evidence type="ECO:0000313" key="1">
    <source>
        <dbReference type="EMBL" id="TCK80985.1"/>
    </source>
</evidence>
<keyword evidence="2" id="KW-1185">Reference proteome</keyword>
<dbReference type="CDD" id="cd05483">
    <property type="entry name" value="retropepsin_like_bacteria"/>
    <property type="match status" value="1"/>
</dbReference>
<dbReference type="Gene3D" id="2.40.70.10">
    <property type="entry name" value="Acid Proteases"/>
    <property type="match status" value="1"/>
</dbReference>
<dbReference type="OrthoDB" id="7433208at2"/>
<keyword evidence="1" id="KW-0645">Protease</keyword>
<evidence type="ECO:0000313" key="2">
    <source>
        <dbReference type="Proteomes" id="UP000294616"/>
    </source>
</evidence>
<reference evidence="1 2" key="1">
    <citation type="submission" date="2019-03" db="EMBL/GenBank/DDBJ databases">
        <title>Genomic Encyclopedia of Archaeal and Bacterial Type Strains, Phase II (KMG-II): from individual species to whole genera.</title>
        <authorList>
            <person name="Goeker M."/>
        </authorList>
    </citation>
    <scope>NUCLEOTIDE SEQUENCE [LARGE SCALE GENOMIC DNA]</scope>
    <source>
        <strain evidence="1 2">DSM 22554</strain>
    </source>
</reference>
<comment type="caution">
    <text evidence="1">The sequence shown here is derived from an EMBL/GenBank/DDBJ whole genome shotgun (WGS) entry which is preliminary data.</text>
</comment>
<gene>
    <name evidence="1" type="ORF">C8N28_2745</name>
</gene>
<dbReference type="SUPFAM" id="SSF50630">
    <property type="entry name" value="Acid proteases"/>
    <property type="match status" value="1"/>
</dbReference>
<dbReference type="InterPro" id="IPR001969">
    <property type="entry name" value="Aspartic_peptidase_AS"/>
</dbReference>
<proteinExistence type="predicted"/>
<dbReference type="EMBL" id="SMGO01000003">
    <property type="protein sequence ID" value="TCK80985.1"/>
    <property type="molecule type" value="Genomic_DNA"/>
</dbReference>
<name>A0A4R1LQ47_9SPHI</name>
<organism evidence="1 2">
    <name type="scientific">Albibacterium bauzanense</name>
    <dbReference type="NCBI Taxonomy" id="653929"/>
    <lineage>
        <taxon>Bacteria</taxon>
        <taxon>Pseudomonadati</taxon>
        <taxon>Bacteroidota</taxon>
        <taxon>Sphingobacteriia</taxon>
        <taxon>Sphingobacteriales</taxon>
        <taxon>Sphingobacteriaceae</taxon>
        <taxon>Albibacterium</taxon>
    </lineage>
</organism>
<dbReference type="InterPro" id="IPR021109">
    <property type="entry name" value="Peptidase_aspartic_dom_sf"/>
</dbReference>
<dbReference type="GO" id="GO:0004190">
    <property type="term" value="F:aspartic-type endopeptidase activity"/>
    <property type="evidence" value="ECO:0007669"/>
    <property type="project" value="InterPro"/>
</dbReference>
<sequence>MIKIPLTLLNLQDDGFHLLMEVIVFNQPFQAVLDTGASKTVFDKTTMERHINPDLLKLSDQLSTGLGTKSMESYVLNIPDLQIGDLHLKDYNVAVLDLSTINFAYEQIEQEPIIGVIGGDLLFKYHATINYKKSLLTLKMK</sequence>
<dbReference type="PROSITE" id="PS00141">
    <property type="entry name" value="ASP_PROTEASE"/>
    <property type="match status" value="1"/>
</dbReference>
<dbReference type="InterPro" id="IPR034122">
    <property type="entry name" value="Retropepsin-like_bacterial"/>
</dbReference>
<keyword evidence="1" id="KW-0378">Hydrolase</keyword>
<dbReference type="RefSeq" id="WP_132225780.1">
    <property type="nucleotide sequence ID" value="NZ_SMGO01000003.1"/>
</dbReference>
<accession>A0A4R1LQ47</accession>
<dbReference type="AlphaFoldDB" id="A0A4R1LQ47"/>
<dbReference type="GO" id="GO:0006508">
    <property type="term" value="P:proteolysis"/>
    <property type="evidence" value="ECO:0007669"/>
    <property type="project" value="UniProtKB-KW"/>
</dbReference>
<dbReference type="Proteomes" id="UP000294616">
    <property type="component" value="Unassembled WGS sequence"/>
</dbReference>